<dbReference type="EMBL" id="BGPR01146398">
    <property type="protein sequence ID" value="GBN77456.1"/>
    <property type="molecule type" value="Genomic_DNA"/>
</dbReference>
<evidence type="ECO:0000256" key="1">
    <source>
        <dbReference type="SAM" id="MobiDB-lite"/>
    </source>
</evidence>
<evidence type="ECO:0000313" key="10">
    <source>
        <dbReference type="Proteomes" id="UP000499080"/>
    </source>
</evidence>
<accession>A0A4Y2RQ48</accession>
<evidence type="ECO:0000313" key="5">
    <source>
        <dbReference type="EMBL" id="GBM84472.1"/>
    </source>
</evidence>
<protein>
    <submittedName>
        <fullName evidence="9">Uncharacterized protein</fullName>
    </submittedName>
</protein>
<feature type="non-terminal residue" evidence="9">
    <location>
        <position position="111"/>
    </location>
</feature>
<evidence type="ECO:0000313" key="3">
    <source>
        <dbReference type="EMBL" id="GBM84444.1"/>
    </source>
</evidence>
<dbReference type="Proteomes" id="UP000499080">
    <property type="component" value="Unassembled WGS sequence"/>
</dbReference>
<dbReference type="EMBL" id="BGPR01108976">
    <property type="protein sequence ID" value="GBM84452.1"/>
    <property type="molecule type" value="Genomic_DNA"/>
</dbReference>
<evidence type="ECO:0000313" key="7">
    <source>
        <dbReference type="EMBL" id="GBN77456.1"/>
    </source>
</evidence>
<dbReference type="EMBL" id="BGPR01146397">
    <property type="protein sequence ID" value="GBN77453.1"/>
    <property type="molecule type" value="Genomic_DNA"/>
</dbReference>
<evidence type="ECO:0000313" key="2">
    <source>
        <dbReference type="EMBL" id="GBM84423.1"/>
    </source>
</evidence>
<evidence type="ECO:0000313" key="4">
    <source>
        <dbReference type="EMBL" id="GBM84452.1"/>
    </source>
</evidence>
<organism evidence="9 10">
    <name type="scientific">Araneus ventricosus</name>
    <name type="common">Orbweaver spider</name>
    <name type="synonym">Epeira ventricosa</name>
    <dbReference type="NCBI Taxonomy" id="182803"/>
    <lineage>
        <taxon>Eukaryota</taxon>
        <taxon>Metazoa</taxon>
        <taxon>Ecdysozoa</taxon>
        <taxon>Arthropoda</taxon>
        <taxon>Chelicerata</taxon>
        <taxon>Arachnida</taxon>
        <taxon>Araneae</taxon>
        <taxon>Araneomorphae</taxon>
        <taxon>Entelegynae</taxon>
        <taxon>Araneoidea</taxon>
        <taxon>Araneidae</taxon>
        <taxon>Araneus</taxon>
    </lineage>
</organism>
<dbReference type="EMBL" id="BGPR01146412">
    <property type="protein sequence ID" value="GBN77476.1"/>
    <property type="molecule type" value="Genomic_DNA"/>
</dbReference>
<gene>
    <name evidence="9" type="ORF">AVEN_143937_1</name>
    <name evidence="2" type="ORF">AVEN_196043_1</name>
    <name evidence="5" type="ORF">AVEN_206445_1</name>
    <name evidence="3" type="ORF">AVEN_23774_1</name>
    <name evidence="6" type="ORF">AVEN_257284_1</name>
    <name evidence="7" type="ORF">AVEN_263599_1</name>
    <name evidence="8" type="ORF">AVEN_26898_1</name>
    <name evidence="4" type="ORF">AVEN_52500_1</name>
</gene>
<dbReference type="AlphaFoldDB" id="A0A4Y2RQ48"/>
<proteinExistence type="predicted"/>
<sequence>MDSTSGSLRDSEPNSPASPASPDAISSPQIGKSAPTPPAALSAALTTLKSSSKTAEPRKWFSSLSVPKTEQYASDALITMEFNWIESQSTEANATEVLQIGTMQFNNLDVI</sequence>
<comment type="caution">
    <text evidence="9">The sequence shown here is derived from an EMBL/GenBank/DDBJ whole genome shotgun (WGS) entry which is preliminary data.</text>
</comment>
<feature type="compositionally biased region" description="Low complexity" evidence="1">
    <location>
        <begin position="13"/>
        <end position="38"/>
    </location>
</feature>
<name>A0A4Y2RQ48_ARAVE</name>
<dbReference type="EMBL" id="BGPR01108983">
    <property type="protein sequence ID" value="GBM84472.1"/>
    <property type="molecule type" value="Genomic_DNA"/>
</dbReference>
<feature type="region of interest" description="Disordered" evidence="1">
    <location>
        <begin position="1"/>
        <end position="38"/>
    </location>
</feature>
<evidence type="ECO:0000313" key="8">
    <source>
        <dbReference type="EMBL" id="GBN77463.1"/>
    </source>
</evidence>
<keyword evidence="10" id="KW-1185">Reference proteome</keyword>
<dbReference type="EMBL" id="BGPR01146402">
    <property type="protein sequence ID" value="GBN77463.1"/>
    <property type="molecule type" value="Genomic_DNA"/>
</dbReference>
<dbReference type="EMBL" id="BGPR01108974">
    <property type="protein sequence ID" value="GBM84444.1"/>
    <property type="molecule type" value="Genomic_DNA"/>
</dbReference>
<reference evidence="9 10" key="1">
    <citation type="journal article" date="2019" name="Sci. Rep.">
        <title>Orb-weaving spider Araneus ventricosus genome elucidates the spidroin gene catalogue.</title>
        <authorList>
            <person name="Kono N."/>
            <person name="Nakamura H."/>
            <person name="Ohtoshi R."/>
            <person name="Moran D.A.P."/>
            <person name="Shinohara A."/>
            <person name="Yoshida Y."/>
            <person name="Fujiwara M."/>
            <person name="Mori M."/>
            <person name="Tomita M."/>
            <person name="Arakawa K."/>
        </authorList>
    </citation>
    <scope>NUCLEOTIDE SEQUENCE [LARGE SCALE GENOMIC DNA]</scope>
</reference>
<evidence type="ECO:0000313" key="9">
    <source>
        <dbReference type="EMBL" id="GBN77476.1"/>
    </source>
</evidence>
<evidence type="ECO:0000313" key="6">
    <source>
        <dbReference type="EMBL" id="GBN77453.1"/>
    </source>
</evidence>
<dbReference type="EMBL" id="BGPR01108968">
    <property type="protein sequence ID" value="GBM84423.1"/>
    <property type="molecule type" value="Genomic_DNA"/>
</dbReference>